<dbReference type="PANTHER" id="PTHR16943">
    <property type="entry name" value="2-METHYLCITRATE DEHYDRATASE-RELATED"/>
    <property type="match status" value="1"/>
</dbReference>
<dbReference type="Proteomes" id="UP000005666">
    <property type="component" value="Chromosome 16"/>
</dbReference>
<organism evidence="5 6">
    <name type="scientific">Tetrapisispora phaffii (strain ATCC 24235 / CBS 4417 / NBRC 1672 / NRRL Y-8282 / UCD 70-5)</name>
    <name type="common">Yeast</name>
    <name type="synonym">Fabospora phaffii</name>
    <dbReference type="NCBI Taxonomy" id="1071381"/>
    <lineage>
        <taxon>Eukaryota</taxon>
        <taxon>Fungi</taxon>
        <taxon>Dikarya</taxon>
        <taxon>Ascomycota</taxon>
        <taxon>Saccharomycotina</taxon>
        <taxon>Saccharomycetes</taxon>
        <taxon>Saccharomycetales</taxon>
        <taxon>Saccharomycetaceae</taxon>
        <taxon>Tetrapisispora</taxon>
    </lineage>
</organism>
<evidence type="ECO:0000259" key="3">
    <source>
        <dbReference type="Pfam" id="PF03972"/>
    </source>
</evidence>
<dbReference type="KEGG" id="tpf:TPHA_0P00490"/>
<dbReference type="InterPro" id="IPR036148">
    <property type="entry name" value="MmgE/PrpD_sf"/>
</dbReference>
<name>G8C229_TETPH</name>
<dbReference type="FunFam" id="3.30.1330.120:FF:000001">
    <property type="entry name" value="2-methylcitrate dehydratase"/>
    <property type="match status" value="1"/>
</dbReference>
<dbReference type="OMA" id="DHSVMYI"/>
<dbReference type="Gene3D" id="1.10.4100.10">
    <property type="entry name" value="2-methylcitrate dehydratase PrpD"/>
    <property type="match status" value="1"/>
</dbReference>
<proteinExistence type="inferred from homology"/>
<dbReference type="Gene3D" id="3.30.1330.120">
    <property type="entry name" value="2-methylcitrate dehydratase PrpD"/>
    <property type="match status" value="1"/>
</dbReference>
<dbReference type="InterPro" id="IPR012705">
    <property type="entry name" value="2Me_IsoCit_deHydtase_PrpD"/>
</dbReference>
<dbReference type="GO" id="GO:0047547">
    <property type="term" value="F:2-methylcitrate dehydratase activity"/>
    <property type="evidence" value="ECO:0007669"/>
    <property type="project" value="InterPro"/>
</dbReference>
<evidence type="ECO:0000259" key="4">
    <source>
        <dbReference type="Pfam" id="PF19305"/>
    </source>
</evidence>
<comment type="similarity">
    <text evidence="1">Belongs to the PrpD family.</text>
</comment>
<feature type="domain" description="MmgE/PrpD C-terminal" evidence="4">
    <location>
        <begin position="311"/>
        <end position="487"/>
    </location>
</feature>
<protein>
    <recommendedName>
        <fullName evidence="7">2-methylcitrate dehydratase</fullName>
    </recommendedName>
</protein>
<evidence type="ECO:0000256" key="2">
    <source>
        <dbReference type="ARBA" id="ARBA00023239"/>
    </source>
</evidence>
<dbReference type="InterPro" id="IPR042188">
    <property type="entry name" value="MmgE/PrpD_sf_2"/>
</dbReference>
<evidence type="ECO:0000256" key="1">
    <source>
        <dbReference type="ARBA" id="ARBA00006174"/>
    </source>
</evidence>
<dbReference type="SUPFAM" id="SSF103378">
    <property type="entry name" value="2-methylcitrate dehydratase PrpD"/>
    <property type="match status" value="1"/>
</dbReference>
<dbReference type="PANTHER" id="PTHR16943:SF16">
    <property type="entry name" value="2-METHYLCITRATE DEHYDRATASE-RELATED"/>
    <property type="match status" value="1"/>
</dbReference>
<dbReference type="NCBIfam" id="NF006943">
    <property type="entry name" value="PRK09425.1"/>
    <property type="match status" value="1"/>
</dbReference>
<dbReference type="GO" id="GO:0005739">
    <property type="term" value="C:mitochondrion"/>
    <property type="evidence" value="ECO:0007669"/>
    <property type="project" value="TreeGrafter"/>
</dbReference>
<sequence>MFRKAKIMTEIKRRSSFQVPSANLNVRPKSDEVIDKISDYVVNKKITSTLAMDTARLCFLDTIGCGLAALQHEQARKIIQPIVPGTVVPNGTKVLGTNLVMDPVDGAFAVGSLIRWLDFNDCWLAAEWGHPSDNLGGILPVADYLTRLSRATGGKEGKIFTVKDILENMVKAHEIQGILALDNSFNKVGLDHVVLVKVATTAVVSRLLGLSKEQINTAVSHAFVDGQSLRTYRHAPNTGSRKSWAAGYAVARAVHLSYLTKNAHIGEIPSVLTAKRWGFYDVLFNGKPFSFKQRSEFDSYVMENILFKISFPAEFHAQTAVEAAIEANKVLKNMNKSYKDIKSVIIKTQKAALEIIDKKGDLYNYADRDHCIQYMIAFPLIYGRLTATDYSDENASNTEINVLRNKMTCEEETTFTTDYYDPKKRSIGNSLVIELEDGTVLDEIRVEYPIGHKFRREEGIPLIWEKFQRHVKEHYGENNEQVEQILSVTKTSDFVDLEIDKFVDMLAQK</sequence>
<dbReference type="GeneID" id="11530863"/>
<keyword evidence="6" id="KW-1185">Reference proteome</keyword>
<dbReference type="EMBL" id="HE612871">
    <property type="protein sequence ID" value="CCE66207.1"/>
    <property type="molecule type" value="Genomic_DNA"/>
</dbReference>
<dbReference type="InterPro" id="IPR045336">
    <property type="entry name" value="MmgE_PrpD_N"/>
</dbReference>
<evidence type="ECO:0000313" key="5">
    <source>
        <dbReference type="EMBL" id="CCE66207.1"/>
    </source>
</evidence>
<dbReference type="NCBIfam" id="TIGR02330">
    <property type="entry name" value="prpD"/>
    <property type="match status" value="1"/>
</dbReference>
<keyword evidence="2" id="KW-0456">Lyase</keyword>
<accession>G8C229</accession>
<dbReference type="InterPro" id="IPR045337">
    <property type="entry name" value="MmgE_PrpD_C"/>
</dbReference>
<dbReference type="GO" id="GO:0019679">
    <property type="term" value="P:propionate metabolic process, methylcitrate cycle"/>
    <property type="evidence" value="ECO:0007669"/>
    <property type="project" value="InterPro"/>
</dbReference>
<dbReference type="RefSeq" id="XP_003688641.1">
    <property type="nucleotide sequence ID" value="XM_003688593.1"/>
</dbReference>
<feature type="domain" description="MmgE/PrpD N-terminal" evidence="3">
    <location>
        <begin position="36"/>
        <end position="291"/>
    </location>
</feature>
<dbReference type="InterPro" id="IPR005656">
    <property type="entry name" value="MmgE_PrpD"/>
</dbReference>
<evidence type="ECO:0000313" key="6">
    <source>
        <dbReference type="Proteomes" id="UP000005666"/>
    </source>
</evidence>
<reference evidence="5 6" key="1">
    <citation type="journal article" date="2011" name="Proc. Natl. Acad. Sci. U.S.A.">
        <title>Evolutionary erosion of yeast sex chromosomes by mating-type switching accidents.</title>
        <authorList>
            <person name="Gordon J.L."/>
            <person name="Armisen D."/>
            <person name="Proux-Wera E."/>
            <person name="Oheigeartaigh S.S."/>
            <person name="Byrne K.P."/>
            <person name="Wolfe K.H."/>
        </authorList>
    </citation>
    <scope>NUCLEOTIDE SEQUENCE [LARGE SCALE GENOMIC DNA]</scope>
    <source>
        <strain evidence="6">ATCC 24235 / CBS 4417 / NBRC 1672 / NRRL Y-8282 / UCD 70-5</strain>
    </source>
</reference>
<evidence type="ECO:0008006" key="7">
    <source>
        <dbReference type="Google" id="ProtNLM"/>
    </source>
</evidence>
<dbReference type="AlphaFoldDB" id="G8C229"/>
<dbReference type="Pfam" id="PF03972">
    <property type="entry name" value="MmgE_PrpD_N"/>
    <property type="match status" value="1"/>
</dbReference>
<dbReference type="HOGENOM" id="CLU_021803_1_1_1"/>
<gene>
    <name evidence="5" type="primary">TPHA0P00490</name>
    <name evidence="5" type="ordered locus">TPHA_0P00490</name>
</gene>
<dbReference type="OrthoDB" id="10055203at2759"/>
<dbReference type="GO" id="GO:0051537">
    <property type="term" value="F:2 iron, 2 sulfur cluster binding"/>
    <property type="evidence" value="ECO:0007669"/>
    <property type="project" value="InterPro"/>
</dbReference>
<dbReference type="InterPro" id="IPR042183">
    <property type="entry name" value="MmgE/PrpD_sf_1"/>
</dbReference>
<dbReference type="STRING" id="1071381.G8C229"/>
<dbReference type="Pfam" id="PF19305">
    <property type="entry name" value="MmgE_PrpD_C"/>
    <property type="match status" value="1"/>
</dbReference>
<dbReference type="eggNOG" id="ENOG502QPZI">
    <property type="taxonomic scope" value="Eukaryota"/>
</dbReference>